<keyword evidence="1" id="KW-0472">Membrane</keyword>
<feature type="transmembrane region" description="Helical" evidence="1">
    <location>
        <begin position="395"/>
        <end position="413"/>
    </location>
</feature>
<name>A0A6C0C116_9ZZZZ</name>
<evidence type="ECO:0000256" key="1">
    <source>
        <dbReference type="SAM" id="Phobius"/>
    </source>
</evidence>
<keyword evidence="1" id="KW-0812">Transmembrane</keyword>
<accession>A0A6C0C116</accession>
<evidence type="ECO:0000313" key="2">
    <source>
        <dbReference type="EMBL" id="QHS97992.1"/>
    </source>
</evidence>
<protein>
    <submittedName>
        <fullName evidence="2">Uncharacterized protein</fullName>
    </submittedName>
</protein>
<proteinExistence type="predicted"/>
<sequence>MDIIDLIPSDISFNRSSSLQAIDSKYTYDLSFSSDYGTNNGAHAFTADGYWQSGKTNDIPTKERYQMFNPPGAPTGTTYPTYDTSLNPIHENGEFVEIAFSDLEGNPREYFLTQAELSFFDNDGEMRVGHIMGGSVQDDGSTKYTMLKMMGDYSVLVDNSAAYIDISNNDQVTDKETETLTAYADPSDVIRKISSDYNKPYYYYYTDGYSNMYVKHKTSLQKDVTVDTENTTDPLNGFAYNIYDVSGVYGIDYEFYKTFNDAKFGTNIMSHYEGMLQWGYIKQNNWSRKLMILYQHMGDNIQYGAVAKHTYNLNPIDPYSKFRFIFEQLKRGNSIKVKQIKLKGTRQAYNINAFDAHLEHFTNYNSFQENKHSVSFDENRNTVVHFDDLEQSHKYSMFLIPSVLVFISTFLILKNKI</sequence>
<dbReference type="AlphaFoldDB" id="A0A6C0C116"/>
<reference evidence="2" key="1">
    <citation type="journal article" date="2020" name="Nature">
        <title>Giant virus diversity and host interactions through global metagenomics.</title>
        <authorList>
            <person name="Schulz F."/>
            <person name="Roux S."/>
            <person name="Paez-Espino D."/>
            <person name="Jungbluth S."/>
            <person name="Walsh D.A."/>
            <person name="Denef V.J."/>
            <person name="McMahon K.D."/>
            <person name="Konstantinidis K.T."/>
            <person name="Eloe-Fadrosh E.A."/>
            <person name="Kyrpides N.C."/>
            <person name="Woyke T."/>
        </authorList>
    </citation>
    <scope>NUCLEOTIDE SEQUENCE</scope>
    <source>
        <strain evidence="2">GVMAG-M-3300020182-84</strain>
    </source>
</reference>
<keyword evidence="1" id="KW-1133">Transmembrane helix</keyword>
<dbReference type="EMBL" id="MN739312">
    <property type="protein sequence ID" value="QHS97992.1"/>
    <property type="molecule type" value="Genomic_DNA"/>
</dbReference>
<organism evidence="2">
    <name type="scientific">viral metagenome</name>
    <dbReference type="NCBI Taxonomy" id="1070528"/>
    <lineage>
        <taxon>unclassified sequences</taxon>
        <taxon>metagenomes</taxon>
        <taxon>organismal metagenomes</taxon>
    </lineage>
</organism>